<dbReference type="Proteomes" id="UP000652761">
    <property type="component" value="Unassembled WGS sequence"/>
</dbReference>
<sequence>MAIIIARQPLRPPWGSSLAGSGQLRRLNRPPHLLPILPAAAGGQRPYSGHLRTEAPQVTAAALYLDASAPAGDPSVLIPISTLLLLVYWMANFVVPGMISKDLQAGESSEESGPGDERRGE</sequence>
<comment type="caution">
    <text evidence="1">The sequence shown here is derived from an EMBL/GenBank/DDBJ whole genome shotgun (WGS) entry which is preliminary data.</text>
</comment>
<accession>A0A843UNA3</accession>
<dbReference type="OrthoDB" id="1932652at2759"/>
<dbReference type="PANTHER" id="PTHR37196:SF2">
    <property type="entry name" value="TRANSMEMBRANE PROTEIN"/>
    <property type="match status" value="1"/>
</dbReference>
<evidence type="ECO:0000313" key="1">
    <source>
        <dbReference type="EMBL" id="MQL84988.1"/>
    </source>
</evidence>
<name>A0A843UNA3_COLES</name>
<protein>
    <submittedName>
        <fullName evidence="1">Uncharacterized protein</fullName>
    </submittedName>
</protein>
<organism evidence="1 2">
    <name type="scientific">Colocasia esculenta</name>
    <name type="common">Wild taro</name>
    <name type="synonym">Arum esculentum</name>
    <dbReference type="NCBI Taxonomy" id="4460"/>
    <lineage>
        <taxon>Eukaryota</taxon>
        <taxon>Viridiplantae</taxon>
        <taxon>Streptophyta</taxon>
        <taxon>Embryophyta</taxon>
        <taxon>Tracheophyta</taxon>
        <taxon>Spermatophyta</taxon>
        <taxon>Magnoliopsida</taxon>
        <taxon>Liliopsida</taxon>
        <taxon>Araceae</taxon>
        <taxon>Aroideae</taxon>
        <taxon>Colocasieae</taxon>
        <taxon>Colocasia</taxon>
    </lineage>
</organism>
<reference evidence="1" key="1">
    <citation type="submission" date="2017-07" db="EMBL/GenBank/DDBJ databases">
        <title>Taro Niue Genome Assembly and Annotation.</title>
        <authorList>
            <person name="Atibalentja N."/>
            <person name="Keating K."/>
            <person name="Fields C.J."/>
        </authorList>
    </citation>
    <scope>NUCLEOTIDE SEQUENCE</scope>
    <source>
        <strain evidence="1">Niue_2</strain>
        <tissue evidence="1">Leaf</tissue>
    </source>
</reference>
<dbReference type="EMBL" id="NMUH01000799">
    <property type="protein sequence ID" value="MQL84988.1"/>
    <property type="molecule type" value="Genomic_DNA"/>
</dbReference>
<dbReference type="AlphaFoldDB" id="A0A843UNA3"/>
<proteinExistence type="predicted"/>
<gene>
    <name evidence="1" type="ORF">Taro_017499</name>
</gene>
<evidence type="ECO:0000313" key="2">
    <source>
        <dbReference type="Proteomes" id="UP000652761"/>
    </source>
</evidence>
<dbReference type="PANTHER" id="PTHR37196">
    <property type="entry name" value="TRANSMEMBRANE PROTEIN"/>
    <property type="match status" value="1"/>
</dbReference>
<keyword evidence="2" id="KW-1185">Reference proteome</keyword>